<dbReference type="PANTHER" id="PTHR37540:SF5">
    <property type="entry name" value="TRANSCRIPTION FACTOR DOMAIN-CONTAINING PROTEIN"/>
    <property type="match status" value="1"/>
</dbReference>
<proteinExistence type="predicted"/>
<organism evidence="2 3">
    <name type="scientific">Exophiala mesophila</name>
    <name type="common">Black yeast-like fungus</name>
    <dbReference type="NCBI Taxonomy" id="212818"/>
    <lineage>
        <taxon>Eukaryota</taxon>
        <taxon>Fungi</taxon>
        <taxon>Dikarya</taxon>
        <taxon>Ascomycota</taxon>
        <taxon>Pezizomycotina</taxon>
        <taxon>Eurotiomycetes</taxon>
        <taxon>Chaetothyriomycetidae</taxon>
        <taxon>Chaetothyriales</taxon>
        <taxon>Herpotrichiellaceae</taxon>
        <taxon>Exophiala</taxon>
    </lineage>
</organism>
<feature type="region of interest" description="Disordered" evidence="1">
    <location>
        <begin position="1"/>
        <end position="22"/>
    </location>
</feature>
<evidence type="ECO:0008006" key="4">
    <source>
        <dbReference type="Google" id="ProtNLM"/>
    </source>
</evidence>
<accession>A0A0D1WYT2</accession>
<dbReference type="HOGENOM" id="CLU_015771_2_1_1"/>
<dbReference type="AlphaFoldDB" id="A0A0D1WYT2"/>
<name>A0A0D1WYT2_EXOME</name>
<dbReference type="GeneID" id="27320233"/>
<keyword evidence="3" id="KW-1185">Reference proteome</keyword>
<feature type="compositionally biased region" description="Low complexity" evidence="1">
    <location>
        <begin position="10"/>
        <end position="22"/>
    </location>
</feature>
<evidence type="ECO:0000256" key="1">
    <source>
        <dbReference type="SAM" id="MobiDB-lite"/>
    </source>
</evidence>
<dbReference type="PANTHER" id="PTHR37540">
    <property type="entry name" value="TRANSCRIPTION FACTOR (ACR-2), PUTATIVE-RELATED-RELATED"/>
    <property type="match status" value="1"/>
</dbReference>
<protein>
    <recommendedName>
        <fullName evidence="4">Transcription factor domain-containing protein</fullName>
    </recommendedName>
</protein>
<reference evidence="2 3" key="1">
    <citation type="submission" date="2015-01" db="EMBL/GenBank/DDBJ databases">
        <title>The Genome Sequence of Exophiala mesophila CBS40295.</title>
        <authorList>
            <consortium name="The Broad Institute Genomics Platform"/>
            <person name="Cuomo C."/>
            <person name="de Hoog S."/>
            <person name="Gorbushina A."/>
            <person name="Stielow B."/>
            <person name="Teixiera M."/>
            <person name="Abouelleil A."/>
            <person name="Chapman S.B."/>
            <person name="Priest M."/>
            <person name="Young S.K."/>
            <person name="Wortman J."/>
            <person name="Nusbaum C."/>
            <person name="Birren B."/>
        </authorList>
    </citation>
    <scope>NUCLEOTIDE SEQUENCE [LARGE SCALE GENOMIC DNA]</scope>
    <source>
        <strain evidence="2 3">CBS 40295</strain>
    </source>
</reference>
<sequence>MTSPTEKDASTSSSTTNTTAGTTNSTFLVWVPGAKNKSTRETRQQVFQRHRHAALVHHQRRKERRSQEPSRIVSKALCPFLPSPTTAEHHSRVTPTLTSHLLSPSPPIDPDLGRFDPFDTLCVRGLSTNALALVQFALHNQWPAFASSSMPETMESWKKKTMALAVEAPYLLEAIAYAGACYQLFFGAAGSSTRLVHVQSQHHAVKSLRQALESSTGAISDAMLMSMAILGIHTFRPQKNGPPGSTRSPYRDFDFHSSQVWDSTHIDALIRLVKIKGGLKSIVTADFREMVAVIDIQSSLDVLKKPSFPLMMPSQTMMQMVYAKRPSLPETRFDPPGQGFGVLRGINGGSVMLKLIHHIRCLLEAFDMILLQGPASGIDLHFLLATRRALQHDALSVVNSDDVIYTICRLGIIAYMGESIEPHCAPWPFHTNVSKALMLALDKCDRLDYESASKDHDSLLLWSAVAGAVAARKTHLLYWYYGFIRGLRQSRGMVSWYELQDEMSYFLPFKYRQGEACRQIWEDMCTWSPSDHYSLPLRGLR</sequence>
<evidence type="ECO:0000313" key="2">
    <source>
        <dbReference type="EMBL" id="KIV94640.1"/>
    </source>
</evidence>
<gene>
    <name evidence="2" type="ORF">PV10_02388</name>
</gene>
<dbReference type="EMBL" id="KN847521">
    <property type="protein sequence ID" value="KIV94640.1"/>
    <property type="molecule type" value="Genomic_DNA"/>
</dbReference>
<dbReference type="RefSeq" id="XP_016226214.1">
    <property type="nucleotide sequence ID" value="XM_016366696.1"/>
</dbReference>
<dbReference type="Proteomes" id="UP000054302">
    <property type="component" value="Unassembled WGS sequence"/>
</dbReference>
<dbReference type="VEuPathDB" id="FungiDB:PV10_02388"/>
<dbReference type="OrthoDB" id="3469466at2759"/>
<evidence type="ECO:0000313" key="3">
    <source>
        <dbReference type="Proteomes" id="UP000054302"/>
    </source>
</evidence>